<protein>
    <submittedName>
        <fullName evidence="2">Uncharacterized protein</fullName>
    </submittedName>
</protein>
<organism evidence="2 3">
    <name type="scientific">Hevea brasiliensis</name>
    <name type="common">Para rubber tree</name>
    <name type="synonym">Siphonia brasiliensis</name>
    <dbReference type="NCBI Taxonomy" id="3981"/>
    <lineage>
        <taxon>Eukaryota</taxon>
        <taxon>Viridiplantae</taxon>
        <taxon>Streptophyta</taxon>
        <taxon>Embryophyta</taxon>
        <taxon>Tracheophyta</taxon>
        <taxon>Spermatophyta</taxon>
        <taxon>Magnoliopsida</taxon>
        <taxon>eudicotyledons</taxon>
        <taxon>Gunneridae</taxon>
        <taxon>Pentapetalae</taxon>
        <taxon>rosids</taxon>
        <taxon>fabids</taxon>
        <taxon>Malpighiales</taxon>
        <taxon>Euphorbiaceae</taxon>
        <taxon>Crotonoideae</taxon>
        <taxon>Micrandreae</taxon>
        <taxon>Hevea</taxon>
    </lineage>
</organism>
<dbReference type="AlphaFoldDB" id="A0A6A6LHN2"/>
<evidence type="ECO:0000313" key="3">
    <source>
        <dbReference type="Proteomes" id="UP000467840"/>
    </source>
</evidence>
<evidence type="ECO:0000313" key="2">
    <source>
        <dbReference type="EMBL" id="KAF2300980.1"/>
    </source>
</evidence>
<keyword evidence="3" id="KW-1185">Reference proteome</keyword>
<evidence type="ECO:0000256" key="1">
    <source>
        <dbReference type="SAM" id="MobiDB-lite"/>
    </source>
</evidence>
<comment type="caution">
    <text evidence="2">The sequence shown here is derived from an EMBL/GenBank/DDBJ whole genome shotgun (WGS) entry which is preliminary data.</text>
</comment>
<sequence length="116" mass="13208">MASDDEYQNEEDNDHEGSESGSWSYDLENEEHWFDFEPLPGRLRILGLAYPVKLHRDNMFSNGCKEALKYAIEKENEKGANLILEGIEHANMHLPTAMHSASALDFATVSCFFEIP</sequence>
<proteinExistence type="predicted"/>
<dbReference type="EMBL" id="JAAGAX010000010">
    <property type="protein sequence ID" value="KAF2300980.1"/>
    <property type="molecule type" value="Genomic_DNA"/>
</dbReference>
<reference evidence="2 3" key="1">
    <citation type="journal article" date="2020" name="Mol. Plant">
        <title>The Chromosome-Based Rubber Tree Genome Provides New Insights into Spurge Genome Evolution and Rubber Biosynthesis.</title>
        <authorList>
            <person name="Liu J."/>
            <person name="Shi C."/>
            <person name="Shi C.C."/>
            <person name="Li W."/>
            <person name="Zhang Q.J."/>
            <person name="Zhang Y."/>
            <person name="Li K."/>
            <person name="Lu H.F."/>
            <person name="Shi C."/>
            <person name="Zhu S.T."/>
            <person name="Xiao Z.Y."/>
            <person name="Nan H."/>
            <person name="Yue Y."/>
            <person name="Zhu X.G."/>
            <person name="Wu Y."/>
            <person name="Hong X.N."/>
            <person name="Fan G.Y."/>
            <person name="Tong Y."/>
            <person name="Zhang D."/>
            <person name="Mao C.L."/>
            <person name="Liu Y.L."/>
            <person name="Hao S.J."/>
            <person name="Liu W.Q."/>
            <person name="Lv M.Q."/>
            <person name="Zhang H.B."/>
            <person name="Liu Y."/>
            <person name="Hu-Tang G.R."/>
            <person name="Wang J.P."/>
            <person name="Wang J.H."/>
            <person name="Sun Y.H."/>
            <person name="Ni S.B."/>
            <person name="Chen W.B."/>
            <person name="Zhang X.C."/>
            <person name="Jiao Y.N."/>
            <person name="Eichler E.E."/>
            <person name="Li G.H."/>
            <person name="Liu X."/>
            <person name="Gao L.Z."/>
        </authorList>
    </citation>
    <scope>NUCLEOTIDE SEQUENCE [LARGE SCALE GENOMIC DNA]</scope>
    <source>
        <strain evidence="3">cv. GT1</strain>
        <tissue evidence="2">Leaf</tissue>
    </source>
</reference>
<feature type="compositionally biased region" description="Acidic residues" evidence="1">
    <location>
        <begin position="1"/>
        <end position="14"/>
    </location>
</feature>
<dbReference type="Proteomes" id="UP000467840">
    <property type="component" value="Chromosome 4"/>
</dbReference>
<feature type="region of interest" description="Disordered" evidence="1">
    <location>
        <begin position="1"/>
        <end position="23"/>
    </location>
</feature>
<accession>A0A6A6LHN2</accession>
<name>A0A6A6LHN2_HEVBR</name>
<gene>
    <name evidence="2" type="ORF">GH714_018846</name>
</gene>